<dbReference type="KEGG" id="pno:SNOG_03944"/>
<evidence type="ECO:0000313" key="1">
    <source>
        <dbReference type="EMBL" id="EAT89149.1"/>
    </source>
</evidence>
<dbReference type="AlphaFoldDB" id="Q0UWC0"/>
<organism evidence="1 2">
    <name type="scientific">Phaeosphaeria nodorum (strain SN15 / ATCC MYA-4574 / FGSC 10173)</name>
    <name type="common">Glume blotch fungus</name>
    <name type="synonym">Parastagonospora nodorum</name>
    <dbReference type="NCBI Taxonomy" id="321614"/>
    <lineage>
        <taxon>Eukaryota</taxon>
        <taxon>Fungi</taxon>
        <taxon>Dikarya</taxon>
        <taxon>Ascomycota</taxon>
        <taxon>Pezizomycotina</taxon>
        <taxon>Dothideomycetes</taxon>
        <taxon>Pleosporomycetidae</taxon>
        <taxon>Pleosporales</taxon>
        <taxon>Pleosporineae</taxon>
        <taxon>Phaeosphaeriaceae</taxon>
        <taxon>Parastagonospora</taxon>
    </lineage>
</organism>
<sequence length="156" mass="17274">MMACGEAERDSRGQDATVRYPSTGRTAADIARVGRNTHRLLAQNSVANRVLGHAKLLSMMHIPLTQAIVNVIPSSLGLQQDERGEWRRVESSQACAASTRLPCLFRQTFRFFKKCRKARSVVPAMFVVSFWSVFRNPSARSVAAKAQGPVSIGEQR</sequence>
<dbReference type="GeneID" id="5971351"/>
<gene>
    <name evidence="1" type="ORF">SNOG_03944</name>
</gene>
<dbReference type="RefSeq" id="XP_001794488.1">
    <property type="nucleotide sequence ID" value="XM_001794436.1"/>
</dbReference>
<dbReference type="InParanoid" id="Q0UWC0"/>
<reference evidence="2" key="1">
    <citation type="journal article" date="2007" name="Plant Cell">
        <title>Dothideomycete-plant interactions illuminated by genome sequencing and EST analysis of the wheat pathogen Stagonospora nodorum.</title>
        <authorList>
            <person name="Hane J.K."/>
            <person name="Lowe R.G."/>
            <person name="Solomon P.S."/>
            <person name="Tan K.C."/>
            <person name="Schoch C.L."/>
            <person name="Spatafora J.W."/>
            <person name="Crous P.W."/>
            <person name="Kodira C."/>
            <person name="Birren B.W."/>
            <person name="Galagan J.E."/>
            <person name="Torriani S.F."/>
            <person name="McDonald B.A."/>
            <person name="Oliver R.P."/>
        </authorList>
    </citation>
    <scope>NUCLEOTIDE SEQUENCE [LARGE SCALE GENOMIC DNA]</scope>
    <source>
        <strain evidence="2">SN15 / ATCC MYA-4574 / FGSC 10173</strain>
    </source>
</reference>
<accession>Q0UWC0</accession>
<name>Q0UWC0_PHANO</name>
<proteinExistence type="predicted"/>
<protein>
    <submittedName>
        <fullName evidence="1">Uncharacterized protein</fullName>
    </submittedName>
</protein>
<dbReference type="Proteomes" id="UP000001055">
    <property type="component" value="Unassembled WGS sequence"/>
</dbReference>
<evidence type="ECO:0000313" key="2">
    <source>
        <dbReference type="Proteomes" id="UP000001055"/>
    </source>
</evidence>
<dbReference type="EMBL" id="CH445329">
    <property type="protein sequence ID" value="EAT89149.1"/>
    <property type="molecule type" value="Genomic_DNA"/>
</dbReference>